<feature type="transmembrane region" description="Helical" evidence="9">
    <location>
        <begin position="578"/>
        <end position="597"/>
    </location>
</feature>
<dbReference type="Gene3D" id="3.40.50.300">
    <property type="entry name" value="P-loop containing nucleotide triphosphate hydrolases"/>
    <property type="match status" value="1"/>
</dbReference>
<feature type="transmembrane region" description="Helical" evidence="9">
    <location>
        <begin position="683"/>
        <end position="705"/>
    </location>
</feature>
<sequence length="714" mass="78982">MVRKRNIKYRKRLDASMASAAGKEEQKAAIMEAGTNKTGLLVGDAESDSEDEHDVPDFVGDASSPPAKSDEHKRFEIEFENLGFTLPTGVEIMRGVTGDLKPGRLCAVMGPSGAGKTTFVSLLTNKAKRTSGTIRINGIEEELSKYRKLIGFVPQEDVMLRELTVRDILMHSALMRLPVEWSNKRKKDLVLETISFLGLDHIMDNVIGNEEERGISGGQRKRVNIGMELVAAPSVLFLDEPTSGLDSATSFEVCSLLHTIAREQFMTIAAVVHSPSPAAFNQFDDLLLLGKGGRIIYFGHRAEAIKYFERIGFTMREGESAADFFMEVATGRVPCRLTSAFRPTQLFTCWENYKAGLDPTLPLKDTRGTLKRKTVKSTGSKAKFFVAAGAMGRSIGAYFADVGGEMRDTVRGLFTKDPVRRTPNPFTVFYLCYLRACTQLYRNPGAFWFDQVVHLLCGIFISVGTQANDYLGLYPQAVCRQAPPALSQGPGCQKAVDQLPGSGMFICLGLLFGGVAVGAGTFGRERVVYWRDASSGMATLPYFMAKWIADIPRIIIAAIMYTLALILFLPFRQRLFEIFDLVLVLYFAAFSMGYFLSSVIKPQSVALAATGFVLLWSMLFGGVNPQLQNVMQTGFYAPIRWLWSVSAPRWAIEAWYIKEAGARPWIELHTMPLRQGAYDSGNYATALVSIVYIGLGWALLAILGMKLVNRDKQK</sequence>
<dbReference type="PANTHER" id="PTHR48041">
    <property type="entry name" value="ABC TRANSPORTER G FAMILY MEMBER 28"/>
    <property type="match status" value="1"/>
</dbReference>
<proteinExistence type="predicted"/>
<dbReference type="PROSITE" id="PS00211">
    <property type="entry name" value="ABC_TRANSPORTER_1"/>
    <property type="match status" value="1"/>
</dbReference>
<dbReference type="AlphaFoldDB" id="A0A0L0HQW2"/>
<accession>A0A0L0HQW2</accession>
<reference evidence="11 12" key="1">
    <citation type="submission" date="2009-08" db="EMBL/GenBank/DDBJ databases">
        <title>The Genome Sequence of Spizellomyces punctatus strain DAOM BR117.</title>
        <authorList>
            <consortium name="The Broad Institute Genome Sequencing Platform"/>
            <person name="Russ C."/>
            <person name="Cuomo C."/>
            <person name="Shea T."/>
            <person name="Young S.K."/>
            <person name="Zeng Q."/>
            <person name="Koehrsen M."/>
            <person name="Haas B."/>
            <person name="Borodovsky M."/>
            <person name="Guigo R."/>
            <person name="Alvarado L."/>
            <person name="Berlin A."/>
            <person name="Bochicchio J."/>
            <person name="Borenstein D."/>
            <person name="Chapman S."/>
            <person name="Chen Z."/>
            <person name="Engels R."/>
            <person name="Freedman E."/>
            <person name="Gellesch M."/>
            <person name="Goldberg J."/>
            <person name="Griggs A."/>
            <person name="Gujja S."/>
            <person name="Heiman D."/>
            <person name="Hepburn T."/>
            <person name="Howarth C."/>
            <person name="Jen D."/>
            <person name="Larson L."/>
            <person name="Lewis B."/>
            <person name="Mehta T."/>
            <person name="Park D."/>
            <person name="Pearson M."/>
            <person name="Roberts A."/>
            <person name="Saif S."/>
            <person name="Shenoy N."/>
            <person name="Sisk P."/>
            <person name="Stolte C."/>
            <person name="Sykes S."/>
            <person name="Thomson T."/>
            <person name="Walk T."/>
            <person name="White J."/>
            <person name="Yandava C."/>
            <person name="Burger G."/>
            <person name="Gray M.W."/>
            <person name="Holland P.W.H."/>
            <person name="King N."/>
            <person name="Lang F.B.F."/>
            <person name="Roger A.J."/>
            <person name="Ruiz-Trillo I."/>
            <person name="Lander E."/>
            <person name="Nusbaum C."/>
        </authorList>
    </citation>
    <scope>NUCLEOTIDE SEQUENCE [LARGE SCALE GENOMIC DNA]</scope>
    <source>
        <strain evidence="11 12">DAOM BR117</strain>
    </source>
</reference>
<keyword evidence="12" id="KW-1185">Reference proteome</keyword>
<evidence type="ECO:0000256" key="4">
    <source>
        <dbReference type="ARBA" id="ARBA00022741"/>
    </source>
</evidence>
<dbReference type="GO" id="GO:0016887">
    <property type="term" value="F:ATP hydrolysis activity"/>
    <property type="evidence" value="ECO:0007669"/>
    <property type="project" value="InterPro"/>
</dbReference>
<keyword evidence="2" id="KW-0813">Transport</keyword>
<dbReference type="InterPro" id="IPR027417">
    <property type="entry name" value="P-loop_NTPase"/>
</dbReference>
<dbReference type="VEuPathDB" id="FungiDB:SPPG_09010"/>
<dbReference type="RefSeq" id="XP_016611263.1">
    <property type="nucleotide sequence ID" value="XM_016757162.1"/>
</dbReference>
<dbReference type="EMBL" id="KQ257452">
    <property type="protein sequence ID" value="KND03224.1"/>
    <property type="molecule type" value="Genomic_DNA"/>
</dbReference>
<dbReference type="Pfam" id="PF00005">
    <property type="entry name" value="ABC_tran"/>
    <property type="match status" value="1"/>
</dbReference>
<evidence type="ECO:0000313" key="11">
    <source>
        <dbReference type="EMBL" id="KND03224.1"/>
    </source>
</evidence>
<keyword evidence="5" id="KW-0067">ATP-binding</keyword>
<keyword evidence="3 9" id="KW-0812">Transmembrane</keyword>
<dbReference type="OMA" id="EIWENIC"/>
<feature type="transmembrane region" description="Helical" evidence="9">
    <location>
        <begin position="554"/>
        <end position="572"/>
    </location>
</feature>
<evidence type="ECO:0000256" key="7">
    <source>
        <dbReference type="ARBA" id="ARBA00023136"/>
    </source>
</evidence>
<keyword evidence="7 9" id="KW-0472">Membrane</keyword>
<evidence type="ECO:0000256" key="3">
    <source>
        <dbReference type="ARBA" id="ARBA00022692"/>
    </source>
</evidence>
<evidence type="ECO:0000256" key="6">
    <source>
        <dbReference type="ARBA" id="ARBA00022989"/>
    </source>
</evidence>
<dbReference type="SMART" id="SM00382">
    <property type="entry name" value="AAA"/>
    <property type="match status" value="1"/>
</dbReference>
<feature type="transmembrane region" description="Helical" evidence="9">
    <location>
        <begin position="604"/>
        <end position="623"/>
    </location>
</feature>
<dbReference type="InterPro" id="IPR050352">
    <property type="entry name" value="ABCG_transporters"/>
</dbReference>
<dbReference type="InterPro" id="IPR013525">
    <property type="entry name" value="ABC2_TM"/>
</dbReference>
<dbReference type="InterPro" id="IPR003593">
    <property type="entry name" value="AAA+_ATPase"/>
</dbReference>
<dbReference type="InParanoid" id="A0A0L0HQW2"/>
<dbReference type="Proteomes" id="UP000053201">
    <property type="component" value="Unassembled WGS sequence"/>
</dbReference>
<organism evidence="11 12">
    <name type="scientific">Spizellomyces punctatus (strain DAOM BR117)</name>
    <dbReference type="NCBI Taxonomy" id="645134"/>
    <lineage>
        <taxon>Eukaryota</taxon>
        <taxon>Fungi</taxon>
        <taxon>Fungi incertae sedis</taxon>
        <taxon>Chytridiomycota</taxon>
        <taxon>Chytridiomycota incertae sedis</taxon>
        <taxon>Chytridiomycetes</taxon>
        <taxon>Spizellomycetales</taxon>
        <taxon>Spizellomycetaceae</taxon>
        <taxon>Spizellomyces</taxon>
    </lineage>
</organism>
<dbReference type="InterPro" id="IPR017871">
    <property type="entry name" value="ABC_transporter-like_CS"/>
</dbReference>
<name>A0A0L0HQW2_SPIPD</name>
<evidence type="ECO:0000256" key="2">
    <source>
        <dbReference type="ARBA" id="ARBA00022448"/>
    </source>
</evidence>
<evidence type="ECO:0000256" key="1">
    <source>
        <dbReference type="ARBA" id="ARBA00004141"/>
    </source>
</evidence>
<dbReference type="PROSITE" id="PS50893">
    <property type="entry name" value="ABC_TRANSPORTER_2"/>
    <property type="match status" value="1"/>
</dbReference>
<evidence type="ECO:0000256" key="5">
    <source>
        <dbReference type="ARBA" id="ARBA00022840"/>
    </source>
</evidence>
<evidence type="ECO:0000313" key="12">
    <source>
        <dbReference type="Proteomes" id="UP000053201"/>
    </source>
</evidence>
<feature type="region of interest" description="Disordered" evidence="8">
    <location>
        <begin position="39"/>
        <end position="69"/>
    </location>
</feature>
<feature type="transmembrane region" description="Helical" evidence="9">
    <location>
        <begin position="502"/>
        <end position="522"/>
    </location>
</feature>
<dbReference type="FunFam" id="3.40.50.300:FF:000367">
    <property type="entry name" value="ABC transporter G family member 24"/>
    <property type="match status" value="1"/>
</dbReference>
<evidence type="ECO:0000256" key="8">
    <source>
        <dbReference type="SAM" id="MobiDB-lite"/>
    </source>
</evidence>
<keyword evidence="6 9" id="KW-1133">Transmembrane helix</keyword>
<evidence type="ECO:0000256" key="9">
    <source>
        <dbReference type="SAM" id="Phobius"/>
    </source>
</evidence>
<protein>
    <recommendedName>
        <fullName evidence="10">ABC transporter domain-containing protein</fullName>
    </recommendedName>
</protein>
<comment type="subcellular location">
    <subcellularLocation>
        <location evidence="1">Membrane</location>
        <topology evidence="1">Multi-pass membrane protein</topology>
    </subcellularLocation>
</comment>
<dbReference type="STRING" id="645134.A0A0L0HQW2"/>
<dbReference type="InterPro" id="IPR003439">
    <property type="entry name" value="ABC_transporter-like_ATP-bd"/>
</dbReference>
<feature type="compositionally biased region" description="Acidic residues" evidence="8">
    <location>
        <begin position="45"/>
        <end position="54"/>
    </location>
</feature>
<dbReference type="GO" id="GO:0140359">
    <property type="term" value="F:ABC-type transporter activity"/>
    <property type="evidence" value="ECO:0007669"/>
    <property type="project" value="InterPro"/>
</dbReference>
<dbReference type="SUPFAM" id="SSF52540">
    <property type="entry name" value="P-loop containing nucleoside triphosphate hydrolases"/>
    <property type="match status" value="1"/>
</dbReference>
<dbReference type="OrthoDB" id="66620at2759"/>
<dbReference type="GO" id="GO:0016020">
    <property type="term" value="C:membrane"/>
    <property type="evidence" value="ECO:0007669"/>
    <property type="project" value="UniProtKB-SubCell"/>
</dbReference>
<evidence type="ECO:0000259" key="10">
    <source>
        <dbReference type="PROSITE" id="PS50893"/>
    </source>
</evidence>
<gene>
    <name evidence="11" type="ORF">SPPG_09010</name>
</gene>
<dbReference type="PANTHER" id="PTHR48041:SF91">
    <property type="entry name" value="ABC TRANSPORTER G FAMILY MEMBER 28"/>
    <property type="match status" value="1"/>
</dbReference>
<dbReference type="GeneID" id="27692135"/>
<keyword evidence="4" id="KW-0547">Nucleotide-binding</keyword>
<dbReference type="eggNOG" id="KOG0061">
    <property type="taxonomic scope" value="Eukaryota"/>
</dbReference>
<feature type="domain" description="ABC transporter" evidence="10">
    <location>
        <begin position="77"/>
        <end position="317"/>
    </location>
</feature>
<dbReference type="GO" id="GO:0005524">
    <property type="term" value="F:ATP binding"/>
    <property type="evidence" value="ECO:0007669"/>
    <property type="project" value="UniProtKB-KW"/>
</dbReference>
<dbReference type="Pfam" id="PF01061">
    <property type="entry name" value="ABC2_membrane"/>
    <property type="match status" value="1"/>
</dbReference>